<dbReference type="Pfam" id="PF00563">
    <property type="entry name" value="EAL"/>
    <property type="match status" value="1"/>
</dbReference>
<feature type="region of interest" description="Disordered" evidence="1">
    <location>
        <begin position="70"/>
        <end position="99"/>
    </location>
</feature>
<comment type="caution">
    <text evidence="3">The sequence shown here is derived from an EMBL/GenBank/DDBJ whole genome shotgun (WGS) entry which is preliminary data.</text>
</comment>
<proteinExistence type="predicted"/>
<dbReference type="EMBL" id="VOPW01000001">
    <property type="protein sequence ID" value="TXC67166.1"/>
    <property type="molecule type" value="Genomic_DNA"/>
</dbReference>
<evidence type="ECO:0000313" key="3">
    <source>
        <dbReference type="EMBL" id="TXC67166.1"/>
    </source>
</evidence>
<dbReference type="Gene3D" id="3.20.20.450">
    <property type="entry name" value="EAL domain"/>
    <property type="match status" value="1"/>
</dbReference>
<evidence type="ECO:0000313" key="4">
    <source>
        <dbReference type="Proteomes" id="UP000321832"/>
    </source>
</evidence>
<dbReference type="InterPro" id="IPR001633">
    <property type="entry name" value="EAL_dom"/>
</dbReference>
<dbReference type="Proteomes" id="UP000321832">
    <property type="component" value="Unassembled WGS sequence"/>
</dbReference>
<dbReference type="InterPro" id="IPR035919">
    <property type="entry name" value="EAL_sf"/>
</dbReference>
<name>A0A5C6U5L5_9BURK</name>
<dbReference type="PROSITE" id="PS50883">
    <property type="entry name" value="EAL"/>
    <property type="match status" value="1"/>
</dbReference>
<sequence>MAVAHMEQARGRIARLRAHGIEVALDDFGTGFSSLNMLRSLPLHTVKIDRSPVEPLPAPDATAVVKAICDRPARSSSTSSPREWKPRRSRRRCAPPAAA</sequence>
<dbReference type="AlphaFoldDB" id="A0A5C6U5L5"/>
<dbReference type="InterPro" id="IPR050706">
    <property type="entry name" value="Cyclic-di-GMP_PDE-like"/>
</dbReference>
<evidence type="ECO:0000256" key="1">
    <source>
        <dbReference type="SAM" id="MobiDB-lite"/>
    </source>
</evidence>
<gene>
    <name evidence="3" type="ORF">FSC37_20010</name>
</gene>
<keyword evidence="4" id="KW-1185">Reference proteome</keyword>
<dbReference type="GO" id="GO:0071111">
    <property type="term" value="F:cyclic-guanylate-specific phosphodiesterase activity"/>
    <property type="evidence" value="ECO:0007669"/>
    <property type="project" value="InterPro"/>
</dbReference>
<dbReference type="SUPFAM" id="SSF141868">
    <property type="entry name" value="EAL domain-like"/>
    <property type="match status" value="1"/>
</dbReference>
<reference evidence="3 4" key="1">
    <citation type="submission" date="2019-08" db="EMBL/GenBank/DDBJ databases">
        <authorList>
            <person name="Khan S.A."/>
            <person name="Jeon C.O."/>
            <person name="Jeong S.E."/>
        </authorList>
    </citation>
    <scope>NUCLEOTIDE SEQUENCE [LARGE SCALE GENOMIC DNA]</scope>
    <source>
        <strain evidence="4">IMCC1728</strain>
    </source>
</reference>
<accession>A0A5C6U5L5</accession>
<feature type="domain" description="EAL" evidence="2">
    <location>
        <begin position="1"/>
        <end position="99"/>
    </location>
</feature>
<protein>
    <submittedName>
        <fullName evidence="3">EAL domain-containing protein</fullName>
    </submittedName>
</protein>
<evidence type="ECO:0000259" key="2">
    <source>
        <dbReference type="PROSITE" id="PS50883"/>
    </source>
</evidence>
<organism evidence="3 4">
    <name type="scientific">Piscinibacter aquaticus</name>
    <dbReference type="NCBI Taxonomy" id="392597"/>
    <lineage>
        <taxon>Bacteria</taxon>
        <taxon>Pseudomonadati</taxon>
        <taxon>Pseudomonadota</taxon>
        <taxon>Betaproteobacteria</taxon>
        <taxon>Burkholderiales</taxon>
        <taxon>Sphaerotilaceae</taxon>
        <taxon>Piscinibacter</taxon>
    </lineage>
</organism>
<dbReference type="PANTHER" id="PTHR33121:SF79">
    <property type="entry name" value="CYCLIC DI-GMP PHOSPHODIESTERASE PDED-RELATED"/>
    <property type="match status" value="1"/>
</dbReference>
<dbReference type="PANTHER" id="PTHR33121">
    <property type="entry name" value="CYCLIC DI-GMP PHOSPHODIESTERASE PDEF"/>
    <property type="match status" value="1"/>
</dbReference>